<evidence type="ECO:0000313" key="2">
    <source>
        <dbReference type="EMBL" id="SMD30062.1"/>
    </source>
</evidence>
<dbReference type="EMBL" id="HAGP01000125">
    <property type="protein sequence ID" value="SMD30062.1"/>
    <property type="molecule type" value="Transcribed_RNA"/>
</dbReference>
<reference evidence="2" key="1">
    <citation type="submission" date="2017-03" db="EMBL/GenBank/DDBJ databases">
        <authorList>
            <person name="QRISCLOUD D."/>
        </authorList>
    </citation>
    <scope>NUCLEOTIDE SEQUENCE</scope>
</reference>
<sequence>MLKLICIAFLVTVLTLVAGQDSLDPAEYACASDINQEELLKKNNICSQCEKTS</sequence>
<organism evidence="2">
    <name type="scientific">Latrodectus hasselti</name>
    <name type="common">Redback spider</name>
    <dbReference type="NCBI Taxonomy" id="256736"/>
    <lineage>
        <taxon>Eukaryota</taxon>
        <taxon>Metazoa</taxon>
        <taxon>Ecdysozoa</taxon>
        <taxon>Arthropoda</taxon>
        <taxon>Chelicerata</taxon>
        <taxon>Arachnida</taxon>
        <taxon>Araneae</taxon>
        <taxon>Araneomorphae</taxon>
        <taxon>Entelegynae</taxon>
        <taxon>Araneoidea</taxon>
        <taxon>Theridiidae</taxon>
        <taxon>Latrodectus</taxon>
    </lineage>
</organism>
<dbReference type="AlphaFoldDB" id="A0A482ZJ26"/>
<protein>
    <submittedName>
        <fullName evidence="2">U20-Theriditoxin-Lha1e_1</fullName>
    </submittedName>
</protein>
<proteinExistence type="predicted"/>
<accession>A0A482ZJ26</accession>
<reference evidence="2" key="2">
    <citation type="submission" date="2019-04" db="EMBL/GenBank/DDBJ databases">
        <title>Unravelling the molecular evolution of spider venoms.</title>
        <authorList>
            <person name="Pineda S."/>
        </authorList>
    </citation>
    <scope>NUCLEOTIDE SEQUENCE</scope>
</reference>
<name>A0A482ZJ26_LATHA</name>
<feature type="signal peptide" evidence="1">
    <location>
        <begin position="1"/>
        <end position="19"/>
    </location>
</feature>
<feature type="chain" id="PRO_5019828849" evidence="1">
    <location>
        <begin position="20"/>
        <end position="53"/>
    </location>
</feature>
<evidence type="ECO:0000256" key="1">
    <source>
        <dbReference type="SAM" id="SignalP"/>
    </source>
</evidence>
<keyword evidence="1" id="KW-0732">Signal</keyword>